<dbReference type="AlphaFoldDB" id="A0A1H2WZK2"/>
<evidence type="ECO:0000313" key="2">
    <source>
        <dbReference type="EMBL" id="SDW85956.1"/>
    </source>
</evidence>
<dbReference type="PIRSF" id="PIRSF005610">
    <property type="entry name" value="SirB"/>
    <property type="match status" value="1"/>
</dbReference>
<dbReference type="Pfam" id="PF04247">
    <property type="entry name" value="SirB"/>
    <property type="match status" value="1"/>
</dbReference>
<dbReference type="OrthoDB" id="5588650at2"/>
<protein>
    <submittedName>
        <fullName evidence="2">Uncharacterized membrane protein SirB2</fullName>
    </submittedName>
</protein>
<dbReference type="STRING" id="574349.SAMN05443545_10360"/>
<name>A0A1H2WZK2_9GAMM</name>
<dbReference type="Proteomes" id="UP000198500">
    <property type="component" value="Unassembled WGS sequence"/>
</dbReference>
<keyword evidence="1" id="KW-0472">Membrane</keyword>
<reference evidence="2 3" key="1">
    <citation type="submission" date="2016-10" db="EMBL/GenBank/DDBJ databases">
        <authorList>
            <person name="de Groot N.N."/>
        </authorList>
    </citation>
    <scope>NUCLEOTIDE SEQUENCE [LARGE SCALE GENOMIC DNA]</scope>
    <source>
        <strain evidence="2 3">DSM 19219</strain>
    </source>
</reference>
<accession>A0A1H2WZK2</accession>
<keyword evidence="1" id="KW-0812">Transmembrane</keyword>
<gene>
    <name evidence="2" type="ORF">SAMN05443545_10360</name>
</gene>
<keyword evidence="3" id="KW-1185">Reference proteome</keyword>
<proteinExistence type="predicted"/>
<evidence type="ECO:0000313" key="3">
    <source>
        <dbReference type="Proteomes" id="UP000198500"/>
    </source>
</evidence>
<feature type="transmembrane region" description="Helical" evidence="1">
    <location>
        <begin position="102"/>
        <end position="119"/>
    </location>
</feature>
<evidence type="ECO:0000256" key="1">
    <source>
        <dbReference type="SAM" id="Phobius"/>
    </source>
</evidence>
<feature type="transmembrane region" description="Helical" evidence="1">
    <location>
        <begin position="72"/>
        <end position="90"/>
    </location>
</feature>
<feature type="transmembrane region" description="Helical" evidence="1">
    <location>
        <begin position="12"/>
        <end position="31"/>
    </location>
</feature>
<organism evidence="2 3">
    <name type="scientific">Aidingimonas halophila</name>
    <dbReference type="NCBI Taxonomy" id="574349"/>
    <lineage>
        <taxon>Bacteria</taxon>
        <taxon>Pseudomonadati</taxon>
        <taxon>Pseudomonadota</taxon>
        <taxon>Gammaproteobacteria</taxon>
        <taxon>Oceanospirillales</taxon>
        <taxon>Halomonadaceae</taxon>
        <taxon>Aidingimonas</taxon>
    </lineage>
</organism>
<dbReference type="RefSeq" id="WP_092568659.1">
    <property type="nucleotide sequence ID" value="NZ_BMXH01000004.1"/>
</dbReference>
<feature type="transmembrane region" description="Helical" evidence="1">
    <location>
        <begin position="43"/>
        <end position="66"/>
    </location>
</feature>
<keyword evidence="1" id="KW-1133">Transmembrane helix</keyword>
<dbReference type="EMBL" id="FNNI01000003">
    <property type="protein sequence ID" value="SDW85956.1"/>
    <property type="molecule type" value="Genomic_DNA"/>
</dbReference>
<dbReference type="PANTHER" id="PTHR39594:SF1">
    <property type="entry name" value="PROTEIN YCHQ"/>
    <property type="match status" value="1"/>
</dbReference>
<dbReference type="PANTHER" id="PTHR39594">
    <property type="entry name" value="PROTEIN YCHQ"/>
    <property type="match status" value="1"/>
</dbReference>
<dbReference type="InterPro" id="IPR007360">
    <property type="entry name" value="SirB"/>
</dbReference>
<dbReference type="GO" id="GO:0005886">
    <property type="term" value="C:plasma membrane"/>
    <property type="evidence" value="ECO:0007669"/>
    <property type="project" value="TreeGrafter"/>
</dbReference>
<sequence>MATYFLIKHLHMTAAALSLALFIVRAWWSVIESPRLELRWVRIAPHVIDTALLALGVTLMVMLRFWPHQHPWLTAKLIALVVYIVLGTIAIKRGRTPLQRGIGAVAAILVFVYMVGAAIRHSPLSWLAGG</sequence>